<feature type="signal peptide" evidence="1">
    <location>
        <begin position="1"/>
        <end position="19"/>
    </location>
</feature>
<accession>A0A1Y5Q2L1</accession>
<dbReference type="AlphaFoldDB" id="A0A1Y5Q2L1"/>
<evidence type="ECO:0000256" key="1">
    <source>
        <dbReference type="SAM" id="SignalP"/>
    </source>
</evidence>
<keyword evidence="1" id="KW-0732">Signal</keyword>
<evidence type="ECO:0008006" key="3">
    <source>
        <dbReference type="Google" id="ProtNLM"/>
    </source>
</evidence>
<dbReference type="EMBL" id="FLTS01000001">
    <property type="protein sequence ID" value="SBV36519.1"/>
    <property type="molecule type" value="Genomic_DNA"/>
</dbReference>
<evidence type="ECO:0000313" key="2">
    <source>
        <dbReference type="EMBL" id="SBV36519.1"/>
    </source>
</evidence>
<proteinExistence type="predicted"/>
<sequence>MSGRLFRMGALACLGMALAACEPSEPEVRPLPAGAQATPAEAAPAAPAMDAAAQLAGVGELHVGAAFGKGPGDDAFASAGMRELMEGDCEYYEGGTLPAGLSMMVIADRIARFDAHDERAPGAEGPPLPFGLWVGMTEVEARERLPAGVVASPHAYASPDGEYLTWTDPQAGLALRLETLDGVVTSIYWGQPEAVELIEGCA</sequence>
<reference evidence="2" key="1">
    <citation type="submission" date="2016-03" db="EMBL/GenBank/DDBJ databases">
        <authorList>
            <person name="Ploux O."/>
        </authorList>
    </citation>
    <scope>NUCLEOTIDE SEQUENCE</scope>
    <source>
        <strain evidence="2">UC10</strain>
    </source>
</reference>
<feature type="chain" id="PRO_5012079725" description="Lipoprotein" evidence="1">
    <location>
        <begin position="20"/>
        <end position="202"/>
    </location>
</feature>
<protein>
    <recommendedName>
        <fullName evidence="3">Lipoprotein</fullName>
    </recommendedName>
</protein>
<name>A0A1Y5Q2L1_9GAMM</name>
<gene>
    <name evidence="2" type="ORF">STPYR_11449</name>
</gene>
<dbReference type="PROSITE" id="PS51257">
    <property type="entry name" value="PROKAR_LIPOPROTEIN"/>
    <property type="match status" value="1"/>
</dbReference>
<organism evidence="2">
    <name type="scientific">uncultured Stenotrophomonas sp</name>
    <dbReference type="NCBI Taxonomy" id="165438"/>
    <lineage>
        <taxon>Bacteria</taxon>
        <taxon>Pseudomonadati</taxon>
        <taxon>Pseudomonadota</taxon>
        <taxon>Gammaproteobacteria</taxon>
        <taxon>Lysobacterales</taxon>
        <taxon>Lysobacteraceae</taxon>
        <taxon>Stenotrophomonas</taxon>
        <taxon>environmental samples</taxon>
    </lineage>
</organism>